<dbReference type="GO" id="GO:0003824">
    <property type="term" value="F:catalytic activity"/>
    <property type="evidence" value="ECO:0007669"/>
    <property type="project" value="InterPro"/>
</dbReference>
<dbReference type="CDD" id="cd01335">
    <property type="entry name" value="Radical_SAM"/>
    <property type="match status" value="1"/>
</dbReference>
<dbReference type="Gene3D" id="3.80.30.20">
    <property type="entry name" value="tm_1862 like domain"/>
    <property type="match status" value="1"/>
</dbReference>
<protein>
    <submittedName>
        <fullName evidence="8">Radical SAM protein</fullName>
    </submittedName>
</protein>
<keyword evidence="9" id="KW-1185">Reference proteome</keyword>
<accession>A0A9X4MBT4</accession>
<keyword evidence="3" id="KW-0949">S-adenosyl-L-methionine</keyword>
<dbReference type="GO" id="GO:0051539">
    <property type="term" value="F:4 iron, 4 sulfur cluster binding"/>
    <property type="evidence" value="ECO:0007669"/>
    <property type="project" value="UniProtKB-KW"/>
</dbReference>
<dbReference type="Pfam" id="PF04055">
    <property type="entry name" value="Radical_SAM"/>
    <property type="match status" value="1"/>
</dbReference>
<keyword evidence="5" id="KW-0408">Iron</keyword>
<evidence type="ECO:0000256" key="6">
    <source>
        <dbReference type="ARBA" id="ARBA00023014"/>
    </source>
</evidence>
<dbReference type="Proteomes" id="UP001154240">
    <property type="component" value="Unassembled WGS sequence"/>
</dbReference>
<keyword evidence="4" id="KW-0479">Metal-binding</keyword>
<evidence type="ECO:0000256" key="1">
    <source>
        <dbReference type="ARBA" id="ARBA00001966"/>
    </source>
</evidence>
<evidence type="ECO:0000313" key="9">
    <source>
        <dbReference type="Proteomes" id="UP001154240"/>
    </source>
</evidence>
<comment type="cofactor">
    <cofactor evidence="1">
        <name>[4Fe-4S] cluster</name>
        <dbReference type="ChEBI" id="CHEBI:49883"/>
    </cofactor>
</comment>
<dbReference type="InterPro" id="IPR023404">
    <property type="entry name" value="rSAM_horseshoe"/>
</dbReference>
<dbReference type="InterPro" id="IPR039661">
    <property type="entry name" value="ELP3"/>
</dbReference>
<evidence type="ECO:0000259" key="7">
    <source>
        <dbReference type="PROSITE" id="PS51918"/>
    </source>
</evidence>
<evidence type="ECO:0000256" key="3">
    <source>
        <dbReference type="ARBA" id="ARBA00022691"/>
    </source>
</evidence>
<keyword evidence="2" id="KW-0004">4Fe-4S</keyword>
<reference evidence="8" key="2">
    <citation type="submission" date="2022-10" db="EMBL/GenBank/DDBJ databases">
        <authorList>
            <person name="Aronson H.S."/>
        </authorList>
    </citation>
    <scope>NUCLEOTIDE SEQUENCE</scope>
    <source>
        <strain evidence="8">RS19-109</strain>
    </source>
</reference>
<dbReference type="SFLD" id="SFLDG01082">
    <property type="entry name" value="B12-binding_domain_containing"/>
    <property type="match status" value="1"/>
</dbReference>
<dbReference type="GO" id="GO:0002926">
    <property type="term" value="P:tRNA wobble base 5-methoxycarbonylmethyl-2-thiouridinylation"/>
    <property type="evidence" value="ECO:0007669"/>
    <property type="project" value="TreeGrafter"/>
</dbReference>
<evidence type="ECO:0000256" key="5">
    <source>
        <dbReference type="ARBA" id="ARBA00023004"/>
    </source>
</evidence>
<proteinExistence type="predicted"/>
<dbReference type="Pfam" id="PF16199">
    <property type="entry name" value="Radical_SAM_C"/>
    <property type="match status" value="1"/>
</dbReference>
<reference evidence="8" key="1">
    <citation type="journal article" date="2022" name="bioRxiv">
        <title>Thiovibrio frasassiensisgen. nov., sp. nov., an autotrophic, elemental sulfur disproportionating bacterium isolated from sulfidic karst sediment, and proposal of Thiovibrionaceae fam. nov.</title>
        <authorList>
            <person name="Aronson H."/>
            <person name="Thomas C."/>
            <person name="Bhattacharyya M."/>
            <person name="Eckstein S."/>
            <person name="Jensen S."/>
            <person name="Barco R."/>
            <person name="Macalady J."/>
            <person name="Amend J."/>
        </authorList>
    </citation>
    <scope>NUCLEOTIDE SEQUENCE</scope>
    <source>
        <strain evidence="8">RS19-109</strain>
    </source>
</reference>
<dbReference type="InterPro" id="IPR058240">
    <property type="entry name" value="rSAM_sf"/>
</dbReference>
<dbReference type="PROSITE" id="PS51918">
    <property type="entry name" value="RADICAL_SAM"/>
    <property type="match status" value="1"/>
</dbReference>
<dbReference type="SFLD" id="SFLDG01086">
    <property type="entry name" value="elongater_protein-like"/>
    <property type="match status" value="1"/>
</dbReference>
<dbReference type="RefSeq" id="WP_307631685.1">
    <property type="nucleotide sequence ID" value="NZ_JAPHEH010000001.1"/>
</dbReference>
<name>A0A9X4MBT4_9BACT</name>
<dbReference type="InterPro" id="IPR006638">
    <property type="entry name" value="Elp3/MiaA/NifB-like_rSAM"/>
</dbReference>
<dbReference type="EMBL" id="JAPHEH010000001">
    <property type="protein sequence ID" value="MDG4474704.1"/>
    <property type="molecule type" value="Genomic_DNA"/>
</dbReference>
<keyword evidence="6" id="KW-0411">Iron-sulfur</keyword>
<dbReference type="SMART" id="SM00729">
    <property type="entry name" value="Elp3"/>
    <property type="match status" value="1"/>
</dbReference>
<comment type="caution">
    <text evidence="8">The sequence shown here is derived from an EMBL/GenBank/DDBJ whole genome shotgun (WGS) entry which is preliminary data.</text>
</comment>
<dbReference type="InterPro" id="IPR032432">
    <property type="entry name" value="Radical_SAM_C"/>
</dbReference>
<sequence length="350" mass="37524">MVSERASSNVMPSPFVIPIFIAHQGCPHQCLFCNQRSITGAAEGMVGGREVAETIRTQLAWPRRHPEAPVQVAFYGGSFTGLAMDRQRELLGAAQPFLASGQVRELRLSTRPDYITPEIAGFLKEQGVGIVELGAQSLDDRVLAASGRGHSAAQVGIAVACLKEAGIRVGLQLMLGLPGDSTTTALASARHAAALRPDMVRLYPCLVISGSPLAELYRKGEYRPLSLLQGVALGGRLWSIFTAQGIPVVRMGLQPSASLEETMLAGPYHPAFGELVLSRLFFNQLRAALGARPRHQSHRLSLAKADESIYRGKGNANVKRLVALGLLEGVETVFSADQLRQSVVLISVDS</sequence>
<feature type="domain" description="Radical SAM core" evidence="7">
    <location>
        <begin position="11"/>
        <end position="247"/>
    </location>
</feature>
<evidence type="ECO:0000256" key="4">
    <source>
        <dbReference type="ARBA" id="ARBA00022723"/>
    </source>
</evidence>
<dbReference type="GO" id="GO:0046872">
    <property type="term" value="F:metal ion binding"/>
    <property type="evidence" value="ECO:0007669"/>
    <property type="project" value="UniProtKB-KW"/>
</dbReference>
<dbReference type="PANTHER" id="PTHR11135:SF0">
    <property type="entry name" value="ELONGATOR COMPLEX PROTEIN 3"/>
    <property type="match status" value="1"/>
</dbReference>
<dbReference type="AlphaFoldDB" id="A0A9X4MBT4"/>
<dbReference type="SUPFAM" id="SSF102114">
    <property type="entry name" value="Radical SAM enzymes"/>
    <property type="match status" value="1"/>
</dbReference>
<gene>
    <name evidence="8" type="ORF">OLX77_00840</name>
</gene>
<evidence type="ECO:0000256" key="2">
    <source>
        <dbReference type="ARBA" id="ARBA00022485"/>
    </source>
</evidence>
<dbReference type="PANTHER" id="PTHR11135">
    <property type="entry name" value="HISTONE ACETYLTRANSFERASE-RELATED"/>
    <property type="match status" value="1"/>
</dbReference>
<organism evidence="8 9">
    <name type="scientific">Thiovibrio frasassiensis</name>
    <dbReference type="NCBI Taxonomy" id="2984131"/>
    <lineage>
        <taxon>Bacteria</taxon>
        <taxon>Pseudomonadati</taxon>
        <taxon>Thermodesulfobacteriota</taxon>
        <taxon>Desulfobulbia</taxon>
        <taxon>Desulfobulbales</taxon>
        <taxon>Thiovibrionaceae</taxon>
        <taxon>Thiovibrio</taxon>
    </lineage>
</organism>
<evidence type="ECO:0000313" key="8">
    <source>
        <dbReference type="EMBL" id="MDG4474704.1"/>
    </source>
</evidence>
<dbReference type="GO" id="GO:0005737">
    <property type="term" value="C:cytoplasm"/>
    <property type="evidence" value="ECO:0007669"/>
    <property type="project" value="TreeGrafter"/>
</dbReference>
<dbReference type="SFLD" id="SFLDS00029">
    <property type="entry name" value="Radical_SAM"/>
    <property type="match status" value="1"/>
</dbReference>
<dbReference type="InterPro" id="IPR007197">
    <property type="entry name" value="rSAM"/>
</dbReference>